<sequence length="95" mass="10184">MRIPSLLAWATVLVEIFGGLAFLLGVFVALASIPMAIVPLVAIFTVHLPNGFSSIKLQAFGRAMSAIFCTWLPSRRWCSGRGSALDRPADRAAVP</sequence>
<dbReference type="InterPro" id="IPR032808">
    <property type="entry name" value="DoxX"/>
</dbReference>
<keyword evidence="4 5" id="KW-0472">Membrane</keyword>
<accession>T0KFS7</accession>
<evidence type="ECO:0000256" key="5">
    <source>
        <dbReference type="SAM" id="Phobius"/>
    </source>
</evidence>
<dbReference type="eggNOG" id="COG2259">
    <property type="taxonomic scope" value="Bacteria"/>
</dbReference>
<dbReference type="RefSeq" id="WP_021317958.1">
    <property type="nucleotide sequence ID" value="NZ_AUWY01000074.1"/>
</dbReference>
<comment type="caution">
    <text evidence="6">The sequence shown here is derived from an EMBL/GenBank/DDBJ whole genome shotgun (WGS) entry which is preliminary data.</text>
</comment>
<feature type="transmembrane region" description="Helical" evidence="5">
    <location>
        <begin position="36"/>
        <end position="55"/>
    </location>
</feature>
<evidence type="ECO:0000256" key="1">
    <source>
        <dbReference type="ARBA" id="ARBA00004141"/>
    </source>
</evidence>
<evidence type="ECO:0000313" key="6">
    <source>
        <dbReference type="EMBL" id="EQB32263.1"/>
    </source>
</evidence>
<evidence type="ECO:0000256" key="4">
    <source>
        <dbReference type="ARBA" id="ARBA00023136"/>
    </source>
</evidence>
<dbReference type="EMBL" id="AUWY01000074">
    <property type="protein sequence ID" value="EQB32263.1"/>
    <property type="molecule type" value="Genomic_DNA"/>
</dbReference>
<feature type="transmembrane region" description="Helical" evidence="5">
    <location>
        <begin position="7"/>
        <end position="30"/>
    </location>
</feature>
<keyword evidence="7" id="KW-1185">Reference proteome</keyword>
<dbReference type="GO" id="GO:0016020">
    <property type="term" value="C:membrane"/>
    <property type="evidence" value="ECO:0007669"/>
    <property type="project" value="UniProtKB-SubCell"/>
</dbReference>
<gene>
    <name evidence="6" type="ORF">M529_10700</name>
</gene>
<evidence type="ECO:0000256" key="2">
    <source>
        <dbReference type="ARBA" id="ARBA00022692"/>
    </source>
</evidence>
<keyword evidence="2 5" id="KW-0812">Transmembrane</keyword>
<dbReference type="PATRIC" id="fig|1346791.3.peg.2058"/>
<protein>
    <recommendedName>
        <fullName evidence="8">DoxX family protein</fullName>
    </recommendedName>
</protein>
<evidence type="ECO:0000313" key="7">
    <source>
        <dbReference type="Proteomes" id="UP000015523"/>
    </source>
</evidence>
<name>T0KFS7_9SPHN</name>
<dbReference type="STRING" id="1346791.M529_10700"/>
<dbReference type="AlphaFoldDB" id="T0KFS7"/>
<keyword evidence="3 5" id="KW-1133">Transmembrane helix</keyword>
<organism evidence="6 7">
    <name type="scientific">Sphingobium ummariense RL-3</name>
    <dbReference type="NCBI Taxonomy" id="1346791"/>
    <lineage>
        <taxon>Bacteria</taxon>
        <taxon>Pseudomonadati</taxon>
        <taxon>Pseudomonadota</taxon>
        <taxon>Alphaproteobacteria</taxon>
        <taxon>Sphingomonadales</taxon>
        <taxon>Sphingomonadaceae</taxon>
        <taxon>Sphingobium</taxon>
    </lineage>
</organism>
<evidence type="ECO:0008006" key="8">
    <source>
        <dbReference type="Google" id="ProtNLM"/>
    </source>
</evidence>
<reference evidence="6 7" key="1">
    <citation type="journal article" date="2013" name="Genome Announc.">
        <title>Draft Genome Sequence of Sphingobium ummariense Strain RL-3, a Hexachlorocyclohexane-Degrading Bacterium.</title>
        <authorList>
            <person name="Kohli P."/>
            <person name="Dua A."/>
            <person name="Sangwan N."/>
            <person name="Oldach P."/>
            <person name="Khurana J.P."/>
            <person name="Lal R."/>
        </authorList>
    </citation>
    <scope>NUCLEOTIDE SEQUENCE [LARGE SCALE GENOMIC DNA]</scope>
    <source>
        <strain evidence="6 7">RL-3</strain>
    </source>
</reference>
<evidence type="ECO:0000256" key="3">
    <source>
        <dbReference type="ARBA" id="ARBA00022989"/>
    </source>
</evidence>
<dbReference type="Pfam" id="PF07681">
    <property type="entry name" value="DoxX"/>
    <property type="match status" value="1"/>
</dbReference>
<comment type="subcellular location">
    <subcellularLocation>
        <location evidence="1">Membrane</location>
        <topology evidence="1">Multi-pass membrane protein</topology>
    </subcellularLocation>
</comment>
<dbReference type="Proteomes" id="UP000015523">
    <property type="component" value="Unassembled WGS sequence"/>
</dbReference>
<proteinExistence type="predicted"/>